<comment type="caution">
    <text evidence="1">The sequence shown here is derived from an EMBL/GenBank/DDBJ whole genome shotgun (WGS) entry which is preliminary data.</text>
</comment>
<dbReference type="InterPro" id="IPR036619">
    <property type="entry name" value="NinB_sf"/>
</dbReference>
<accession>A0AA43B0P7</accession>
<proteinExistence type="predicted"/>
<dbReference type="RefSeq" id="WP_280026901.1">
    <property type="nucleotide sequence ID" value="NZ_JAOCKG010000004.1"/>
</dbReference>
<evidence type="ECO:0000313" key="2">
    <source>
        <dbReference type="Proteomes" id="UP001161276"/>
    </source>
</evidence>
<dbReference type="EMBL" id="JAOCKG010000004">
    <property type="protein sequence ID" value="MDH2051183.1"/>
    <property type="molecule type" value="Genomic_DNA"/>
</dbReference>
<reference evidence="1" key="1">
    <citation type="submission" date="2022-09" db="EMBL/GenBank/DDBJ databases">
        <title>Intensive care unit water sources are persistently colonized with multi-drug resistant bacteria and are the site of extensive horizontal gene transfer of antibiotic resistance genes.</title>
        <authorList>
            <person name="Diorio-Toth L."/>
        </authorList>
    </citation>
    <scope>NUCLEOTIDE SEQUENCE</scope>
    <source>
        <strain evidence="1">GD03676</strain>
    </source>
</reference>
<dbReference type="SUPFAM" id="SSF103370">
    <property type="entry name" value="NinB"/>
    <property type="match status" value="1"/>
</dbReference>
<gene>
    <name evidence="1" type="ORF">N5K24_12290</name>
</gene>
<dbReference type="Gene3D" id="1.10.3790.10">
    <property type="entry name" value="NinB"/>
    <property type="match status" value="1"/>
</dbReference>
<protein>
    <submittedName>
        <fullName evidence="1">Recombinase</fullName>
    </submittedName>
</protein>
<sequence>MSEQLHREFLLTGEAPAAAMWQFVKSNARPFAERGQPLRVIVTDEEEDRLEQQIRYYFGVVMKAIAENVWVEGRKFSKESWHEHFARKFLPPTEMVLPDGEVVIVRASIARGKIGVRAMAKYTEEVLAEAATEYGVTI</sequence>
<name>A0AA43B0P7_9BURK</name>
<dbReference type="AlphaFoldDB" id="A0AA43B0P7"/>
<dbReference type="Proteomes" id="UP001161276">
    <property type="component" value="Unassembled WGS sequence"/>
</dbReference>
<evidence type="ECO:0000313" key="1">
    <source>
        <dbReference type="EMBL" id="MDH2051183.1"/>
    </source>
</evidence>
<organism evidence="1 2">
    <name type="scientific">Achromobacter marplatensis</name>
    <dbReference type="NCBI Taxonomy" id="470868"/>
    <lineage>
        <taxon>Bacteria</taxon>
        <taxon>Pseudomonadati</taxon>
        <taxon>Pseudomonadota</taxon>
        <taxon>Betaproteobacteria</taxon>
        <taxon>Burkholderiales</taxon>
        <taxon>Alcaligenaceae</taxon>
        <taxon>Achromobacter</taxon>
    </lineage>
</organism>